<name>A0A0P1GWY2_9RHOB</name>
<dbReference type="AlphaFoldDB" id="A0A0P1GWY2"/>
<dbReference type="EMBL" id="CYSE01000004">
    <property type="protein sequence ID" value="CUH79564.1"/>
    <property type="molecule type" value="Genomic_DNA"/>
</dbReference>
<dbReference type="RefSeq" id="WP_058248026.1">
    <property type="nucleotide sequence ID" value="NZ_CYSE01000004.1"/>
</dbReference>
<dbReference type="Proteomes" id="UP000054935">
    <property type="component" value="Unassembled WGS sequence"/>
</dbReference>
<dbReference type="SUPFAM" id="SSF54909">
    <property type="entry name" value="Dimeric alpha+beta barrel"/>
    <property type="match status" value="1"/>
</dbReference>
<comment type="similarity">
    <text evidence="1">Belongs to the YciI family.</text>
</comment>
<feature type="domain" description="YCII-related" evidence="2">
    <location>
        <begin position="15"/>
        <end position="87"/>
    </location>
</feature>
<organism evidence="3 4">
    <name type="scientific">Tropicibacter naphthalenivorans</name>
    <dbReference type="NCBI Taxonomy" id="441103"/>
    <lineage>
        <taxon>Bacteria</taxon>
        <taxon>Pseudomonadati</taxon>
        <taxon>Pseudomonadota</taxon>
        <taxon>Alphaproteobacteria</taxon>
        <taxon>Rhodobacterales</taxon>
        <taxon>Roseobacteraceae</taxon>
        <taxon>Tropicibacter</taxon>
    </lineage>
</organism>
<dbReference type="STRING" id="441103.TRN7648_02537"/>
<protein>
    <submittedName>
        <fullName evidence="3">YCII-related domain protein</fullName>
    </submittedName>
</protein>
<dbReference type="InterPro" id="IPR005545">
    <property type="entry name" value="YCII"/>
</dbReference>
<gene>
    <name evidence="3" type="ORF">TRN7648_02537</name>
</gene>
<dbReference type="PANTHER" id="PTHR37828">
    <property type="entry name" value="GSR2449 PROTEIN"/>
    <property type="match status" value="1"/>
</dbReference>
<accession>A0A0P1GWY2</accession>
<proteinExistence type="inferred from homology"/>
<keyword evidence="4" id="KW-1185">Reference proteome</keyword>
<dbReference type="Pfam" id="PF03795">
    <property type="entry name" value="YCII"/>
    <property type="match status" value="1"/>
</dbReference>
<reference evidence="3 4" key="1">
    <citation type="submission" date="2015-09" db="EMBL/GenBank/DDBJ databases">
        <authorList>
            <consortium name="Swine Surveillance"/>
        </authorList>
    </citation>
    <scope>NUCLEOTIDE SEQUENCE [LARGE SCALE GENOMIC DNA]</scope>
    <source>
        <strain evidence="3 4">CECT 7648</strain>
    </source>
</reference>
<evidence type="ECO:0000313" key="3">
    <source>
        <dbReference type="EMBL" id="CUH79564.1"/>
    </source>
</evidence>
<dbReference type="OrthoDB" id="9814407at2"/>
<dbReference type="Gene3D" id="3.30.70.1060">
    <property type="entry name" value="Dimeric alpha+beta barrel"/>
    <property type="match status" value="1"/>
</dbReference>
<dbReference type="InterPro" id="IPR011008">
    <property type="entry name" value="Dimeric_a/b-barrel"/>
</dbReference>
<sequence length="101" mass="10976">MLIPENHSLFAIDIHYDVPIEQIEEHLDAHMDFIAKARADGFLLAAGAQVPRTGGFIVAIAPDLQTVEARMATDPFTKANLVTLTITQFKPGTVHPALADL</sequence>
<evidence type="ECO:0000259" key="2">
    <source>
        <dbReference type="Pfam" id="PF03795"/>
    </source>
</evidence>
<evidence type="ECO:0000313" key="4">
    <source>
        <dbReference type="Proteomes" id="UP000054935"/>
    </source>
</evidence>
<dbReference type="PANTHER" id="PTHR37828:SF1">
    <property type="entry name" value="YCII-RELATED DOMAIN-CONTAINING PROTEIN"/>
    <property type="match status" value="1"/>
</dbReference>
<evidence type="ECO:0000256" key="1">
    <source>
        <dbReference type="ARBA" id="ARBA00007689"/>
    </source>
</evidence>